<feature type="transmembrane region" description="Helical" evidence="9">
    <location>
        <begin position="209"/>
        <end position="226"/>
    </location>
</feature>
<evidence type="ECO:0000256" key="6">
    <source>
        <dbReference type="ARBA" id="ARBA00022692"/>
    </source>
</evidence>
<feature type="transmembrane region" description="Helical" evidence="9">
    <location>
        <begin position="39"/>
        <end position="58"/>
    </location>
</feature>
<keyword evidence="7 9" id="KW-1133">Transmembrane helix</keyword>
<dbReference type="AlphaFoldDB" id="A0A6J7DD04"/>
<gene>
    <name evidence="11" type="ORF">UFOPK3339_00605</name>
</gene>
<evidence type="ECO:0000256" key="1">
    <source>
        <dbReference type="ARBA" id="ARBA00004127"/>
    </source>
</evidence>
<feature type="transmembrane region" description="Helical" evidence="9">
    <location>
        <begin position="161"/>
        <end position="178"/>
    </location>
</feature>
<evidence type="ECO:0000256" key="9">
    <source>
        <dbReference type="SAM" id="Phobius"/>
    </source>
</evidence>
<dbReference type="InterPro" id="IPR027005">
    <property type="entry name" value="PMT-like"/>
</dbReference>
<feature type="transmembrane region" description="Helical" evidence="9">
    <location>
        <begin position="398"/>
        <end position="415"/>
    </location>
</feature>
<evidence type="ECO:0000256" key="7">
    <source>
        <dbReference type="ARBA" id="ARBA00022989"/>
    </source>
</evidence>
<keyword evidence="4" id="KW-0328">Glycosyltransferase</keyword>
<keyword evidence="8 9" id="KW-0472">Membrane</keyword>
<evidence type="ECO:0000256" key="8">
    <source>
        <dbReference type="ARBA" id="ARBA00023136"/>
    </source>
</evidence>
<comment type="similarity">
    <text evidence="3">Belongs to the glycosyltransferase 39 family.</text>
</comment>
<dbReference type="UniPathway" id="UPA00378"/>
<dbReference type="InterPro" id="IPR003342">
    <property type="entry name" value="ArnT-like_N"/>
</dbReference>
<dbReference type="GO" id="GO:0006493">
    <property type="term" value="P:protein O-linked glycosylation"/>
    <property type="evidence" value="ECO:0007669"/>
    <property type="project" value="InterPro"/>
</dbReference>
<dbReference type="EMBL" id="CAFBLF010000075">
    <property type="protein sequence ID" value="CAB4865053.1"/>
    <property type="molecule type" value="Genomic_DNA"/>
</dbReference>
<feature type="transmembrane region" description="Helical" evidence="9">
    <location>
        <begin position="421"/>
        <end position="444"/>
    </location>
</feature>
<keyword evidence="5" id="KW-0808">Transferase</keyword>
<evidence type="ECO:0000256" key="4">
    <source>
        <dbReference type="ARBA" id="ARBA00022676"/>
    </source>
</evidence>
<dbReference type="PANTHER" id="PTHR10050:SF46">
    <property type="entry name" value="PROTEIN O-MANNOSYL-TRANSFERASE 2"/>
    <property type="match status" value="1"/>
</dbReference>
<comment type="subcellular location">
    <subcellularLocation>
        <location evidence="1">Endomembrane system</location>
        <topology evidence="1">Multi-pass membrane protein</topology>
    </subcellularLocation>
</comment>
<dbReference type="Pfam" id="PF02366">
    <property type="entry name" value="PMT"/>
    <property type="match status" value="1"/>
</dbReference>
<feature type="transmembrane region" description="Helical" evidence="9">
    <location>
        <begin position="232"/>
        <end position="250"/>
    </location>
</feature>
<evidence type="ECO:0000256" key="3">
    <source>
        <dbReference type="ARBA" id="ARBA00007222"/>
    </source>
</evidence>
<name>A0A6J7DD04_9ZZZZ</name>
<comment type="pathway">
    <text evidence="2">Protein modification; protein glycosylation.</text>
</comment>
<reference evidence="11" key="1">
    <citation type="submission" date="2020-05" db="EMBL/GenBank/DDBJ databases">
        <authorList>
            <person name="Chiriac C."/>
            <person name="Salcher M."/>
            <person name="Ghai R."/>
            <person name="Kavagutti S V."/>
        </authorList>
    </citation>
    <scope>NUCLEOTIDE SEQUENCE</scope>
</reference>
<feature type="transmembrane region" description="Helical" evidence="9">
    <location>
        <begin position="133"/>
        <end position="154"/>
    </location>
</feature>
<organism evidence="11">
    <name type="scientific">freshwater metagenome</name>
    <dbReference type="NCBI Taxonomy" id="449393"/>
    <lineage>
        <taxon>unclassified sequences</taxon>
        <taxon>metagenomes</taxon>
        <taxon>ecological metagenomes</taxon>
    </lineage>
</organism>
<evidence type="ECO:0000256" key="5">
    <source>
        <dbReference type="ARBA" id="ARBA00022679"/>
    </source>
</evidence>
<dbReference type="PANTHER" id="PTHR10050">
    <property type="entry name" value="DOLICHYL-PHOSPHATE-MANNOSE--PROTEIN MANNOSYLTRANSFERASE"/>
    <property type="match status" value="1"/>
</dbReference>
<accession>A0A6J7DD04</accession>
<dbReference type="GO" id="GO:0016020">
    <property type="term" value="C:membrane"/>
    <property type="evidence" value="ECO:0007669"/>
    <property type="project" value="InterPro"/>
</dbReference>
<dbReference type="GO" id="GO:0012505">
    <property type="term" value="C:endomembrane system"/>
    <property type="evidence" value="ECO:0007669"/>
    <property type="project" value="UniProtKB-SubCell"/>
</dbReference>
<feature type="transmembrane region" description="Helical" evidence="9">
    <location>
        <begin position="271"/>
        <end position="291"/>
    </location>
</feature>
<sequence>MGVAARMSTRPFSRTVLPMGVSVRLREVRTRIGALSPRLQTALLYGPVLVLASLIRLVNLQSPSVLVFDEVYYVRDAWTLWNLGYEAEWLPTADFAGGDVTSFTRVGDFIAHPPLGKWIIGAGMALFGPENPFGWRISTAIAGIIVVLLVMVIARRLFNSITAASVAGFLVAIDGIAITMSRTALLDGILAMFILAAFLAVLRHLDAPGWGGWLLLAGVLLGAATAVKWSGLFAIAAFGLWVVAVETVRIRAAHGGKRFVRRSAIAALRSFALFVPVALIVYVSSWAGWIVSAGGYLRSWAADAGSDDGPIGIARALWKYHRDIYVYNIGLMSPHSYQANPFGWLAMIRPTAFYYAPTGNDGLVQYVTSIANPVIWWAGALAIVAVVVMVIRKSTWQNMAILVGVAATYVPWLFFSQRTVFQFYTVTLEPFLVLALVAVLVWLWKQNLRLFVANYLIVAAVVSAFFLPVWMGLPIPEWFAVIHYWFPSWI</sequence>
<keyword evidence="6 9" id="KW-0812">Transmembrane</keyword>
<evidence type="ECO:0000259" key="10">
    <source>
        <dbReference type="Pfam" id="PF02366"/>
    </source>
</evidence>
<feature type="domain" description="ArnT-like N-terminal" evidence="10">
    <location>
        <begin position="49"/>
        <end position="283"/>
    </location>
</feature>
<feature type="transmembrane region" description="Helical" evidence="9">
    <location>
        <begin position="451"/>
        <end position="471"/>
    </location>
</feature>
<dbReference type="GO" id="GO:0000030">
    <property type="term" value="F:mannosyltransferase activity"/>
    <property type="evidence" value="ECO:0007669"/>
    <property type="project" value="InterPro"/>
</dbReference>
<evidence type="ECO:0000313" key="11">
    <source>
        <dbReference type="EMBL" id="CAB4865053.1"/>
    </source>
</evidence>
<evidence type="ECO:0000256" key="2">
    <source>
        <dbReference type="ARBA" id="ARBA00004922"/>
    </source>
</evidence>
<feature type="transmembrane region" description="Helical" evidence="9">
    <location>
        <begin position="184"/>
        <end position="202"/>
    </location>
</feature>
<feature type="transmembrane region" description="Helical" evidence="9">
    <location>
        <begin position="374"/>
        <end position="391"/>
    </location>
</feature>
<protein>
    <submittedName>
        <fullName evidence="11">Unannotated protein</fullName>
    </submittedName>
</protein>
<proteinExistence type="inferred from homology"/>